<dbReference type="PANTHER" id="PTHR47052">
    <property type="entry name" value="CONSERVED SERINE PROLINE-RICH PROTEIN (AFU_ORTHOLOGUE AFUA_2G01790)"/>
    <property type="match status" value="1"/>
</dbReference>
<evidence type="ECO:0000313" key="4">
    <source>
        <dbReference type="EMBL" id="OAQ31752.1"/>
    </source>
</evidence>
<feature type="compositionally biased region" description="Polar residues" evidence="1">
    <location>
        <begin position="359"/>
        <end position="389"/>
    </location>
</feature>
<feature type="region of interest" description="Disordered" evidence="1">
    <location>
        <begin position="774"/>
        <end position="805"/>
    </location>
</feature>
<feature type="compositionally biased region" description="Basic and acidic residues" evidence="1">
    <location>
        <begin position="148"/>
        <end position="168"/>
    </location>
</feature>
<feature type="compositionally biased region" description="Basic and acidic residues" evidence="1">
    <location>
        <begin position="232"/>
        <end position="250"/>
    </location>
</feature>
<feature type="compositionally biased region" description="Low complexity" evidence="1">
    <location>
        <begin position="187"/>
        <end position="208"/>
    </location>
</feature>
<feature type="compositionally biased region" description="Low complexity" evidence="1">
    <location>
        <begin position="448"/>
        <end position="461"/>
    </location>
</feature>
<organism evidence="4 5">
    <name type="scientific">Linnemannia elongata AG-77</name>
    <dbReference type="NCBI Taxonomy" id="1314771"/>
    <lineage>
        <taxon>Eukaryota</taxon>
        <taxon>Fungi</taxon>
        <taxon>Fungi incertae sedis</taxon>
        <taxon>Mucoromycota</taxon>
        <taxon>Mortierellomycotina</taxon>
        <taxon>Mortierellomycetes</taxon>
        <taxon>Mortierellales</taxon>
        <taxon>Mortierellaceae</taxon>
        <taxon>Linnemannia</taxon>
    </lineage>
</organism>
<proteinExistence type="predicted"/>
<dbReference type="OrthoDB" id="270970at2759"/>
<dbReference type="SMART" id="SM00239">
    <property type="entry name" value="C2"/>
    <property type="match status" value="1"/>
</dbReference>
<feature type="compositionally biased region" description="Low complexity" evidence="1">
    <location>
        <begin position="397"/>
        <end position="421"/>
    </location>
</feature>
<feature type="compositionally biased region" description="Polar residues" evidence="1">
    <location>
        <begin position="428"/>
        <end position="437"/>
    </location>
</feature>
<feature type="compositionally biased region" description="Polar residues" evidence="1">
    <location>
        <begin position="170"/>
        <end position="186"/>
    </location>
</feature>
<dbReference type="SUPFAM" id="SSF56112">
    <property type="entry name" value="Protein kinase-like (PK-like)"/>
    <property type="match status" value="1"/>
</dbReference>
<accession>A0A197K2A0</accession>
<feature type="compositionally biased region" description="Polar residues" evidence="1">
    <location>
        <begin position="264"/>
        <end position="284"/>
    </location>
</feature>
<dbReference type="Gene3D" id="2.60.40.150">
    <property type="entry name" value="C2 domain"/>
    <property type="match status" value="1"/>
</dbReference>
<keyword evidence="5" id="KW-1185">Reference proteome</keyword>
<dbReference type="SMART" id="SM00220">
    <property type="entry name" value="S_TKc"/>
    <property type="match status" value="1"/>
</dbReference>
<dbReference type="InterPro" id="IPR052981">
    <property type="entry name" value="Ingression_C2_domain"/>
</dbReference>
<name>A0A197K2A0_9FUNG</name>
<evidence type="ECO:0000259" key="2">
    <source>
        <dbReference type="PROSITE" id="PS50004"/>
    </source>
</evidence>
<dbReference type="InterPro" id="IPR035892">
    <property type="entry name" value="C2_domain_sf"/>
</dbReference>
<feature type="region of interest" description="Disordered" evidence="1">
    <location>
        <begin position="139"/>
        <end position="296"/>
    </location>
</feature>
<dbReference type="PROSITE" id="PS50004">
    <property type="entry name" value="C2"/>
    <property type="match status" value="1"/>
</dbReference>
<dbReference type="InterPro" id="IPR000008">
    <property type="entry name" value="C2_dom"/>
</dbReference>
<dbReference type="Pfam" id="PF00168">
    <property type="entry name" value="C2"/>
    <property type="match status" value="1"/>
</dbReference>
<dbReference type="EMBL" id="KV442028">
    <property type="protein sequence ID" value="OAQ31752.1"/>
    <property type="molecule type" value="Genomic_DNA"/>
</dbReference>
<dbReference type="InterPro" id="IPR000719">
    <property type="entry name" value="Prot_kinase_dom"/>
</dbReference>
<evidence type="ECO:0008006" key="6">
    <source>
        <dbReference type="Google" id="ProtNLM"/>
    </source>
</evidence>
<feature type="compositionally biased region" description="Polar residues" evidence="1">
    <location>
        <begin position="218"/>
        <end position="231"/>
    </location>
</feature>
<dbReference type="Proteomes" id="UP000078512">
    <property type="component" value="Unassembled WGS sequence"/>
</dbReference>
<evidence type="ECO:0000256" key="1">
    <source>
        <dbReference type="SAM" id="MobiDB-lite"/>
    </source>
</evidence>
<evidence type="ECO:0000313" key="5">
    <source>
        <dbReference type="Proteomes" id="UP000078512"/>
    </source>
</evidence>
<reference evidence="4 5" key="1">
    <citation type="submission" date="2016-05" db="EMBL/GenBank/DDBJ databases">
        <title>Genome sequencing reveals origins of a unique bacterial endosymbiosis in the earliest lineages of terrestrial Fungi.</title>
        <authorList>
            <consortium name="DOE Joint Genome Institute"/>
            <person name="Uehling J."/>
            <person name="Gryganskyi A."/>
            <person name="Hameed K."/>
            <person name="Tschaplinski T."/>
            <person name="Misztal P."/>
            <person name="Wu S."/>
            <person name="Desiro A."/>
            <person name="Vande Pol N."/>
            <person name="Du Z.-Y."/>
            <person name="Zienkiewicz A."/>
            <person name="Zienkiewicz K."/>
            <person name="Morin E."/>
            <person name="Tisserant E."/>
            <person name="Splivallo R."/>
            <person name="Hainaut M."/>
            <person name="Henrissat B."/>
            <person name="Ohm R."/>
            <person name="Kuo A."/>
            <person name="Yan J."/>
            <person name="Lipzen A."/>
            <person name="Nolan M."/>
            <person name="Labutti K."/>
            <person name="Barry K."/>
            <person name="Goldstein A."/>
            <person name="Labbe J."/>
            <person name="Schadt C."/>
            <person name="Tuskan G."/>
            <person name="Grigoriev I."/>
            <person name="Martin F."/>
            <person name="Vilgalys R."/>
            <person name="Bonito G."/>
        </authorList>
    </citation>
    <scope>NUCLEOTIDE SEQUENCE [LARGE SCALE GENOMIC DNA]</scope>
    <source>
        <strain evidence="4 5">AG-77</strain>
    </source>
</reference>
<gene>
    <name evidence="4" type="ORF">K457DRAFT_352436</name>
</gene>
<feature type="region of interest" description="Disordered" evidence="1">
    <location>
        <begin position="665"/>
        <end position="689"/>
    </location>
</feature>
<dbReference type="Gene3D" id="1.10.510.10">
    <property type="entry name" value="Transferase(Phosphotransferase) domain 1"/>
    <property type="match status" value="1"/>
</dbReference>
<dbReference type="PROSITE" id="PS50011">
    <property type="entry name" value="PROTEIN_KINASE_DOM"/>
    <property type="match status" value="1"/>
</dbReference>
<dbReference type="InterPro" id="IPR011009">
    <property type="entry name" value="Kinase-like_dom_sf"/>
</dbReference>
<feature type="compositionally biased region" description="Polar residues" evidence="1">
    <location>
        <begin position="676"/>
        <end position="689"/>
    </location>
</feature>
<feature type="compositionally biased region" description="Low complexity" evidence="1">
    <location>
        <begin position="779"/>
        <end position="793"/>
    </location>
</feature>
<dbReference type="PANTHER" id="PTHR47052:SF3">
    <property type="entry name" value="INGRESSION PROTEIN 1"/>
    <property type="match status" value="1"/>
</dbReference>
<dbReference type="SUPFAM" id="SSF49562">
    <property type="entry name" value="C2 domain (Calcium/lipid-binding domain, CaLB)"/>
    <property type="match status" value="1"/>
</dbReference>
<protein>
    <recommendedName>
        <fullName evidence="6">Kinase-like protein</fullName>
    </recommendedName>
</protein>
<feature type="domain" description="Protein kinase" evidence="3">
    <location>
        <begin position="744"/>
        <end position="1082"/>
    </location>
</feature>
<feature type="domain" description="C2" evidence="2">
    <location>
        <begin position="1"/>
        <end position="118"/>
    </location>
</feature>
<evidence type="ECO:0000259" key="3">
    <source>
        <dbReference type="PROSITE" id="PS50011"/>
    </source>
</evidence>
<sequence>MVQSFPRGLEVTAVCAKDLAKRKLIGTQDPYLAFYIQKRTKFTWVAIKGGVKPEWNQTIKFNQIHDSNSPGSTTLTVSCVHKKTGVKLGHTDGLIGKCEIDLKNTLFVSQSGVIDGWYQLMHDGKEAGKVQLRITLCEPSAEEDESEEKPVRLDSKKSRLDKRADKKTLSTKASAPSLSTSKSNRINNASSSLESAPSSSSSSNNNNNYKQEVPDQPGSIQRNGSQLSRTRSMQDLKERKQTIRFKEPNMRRMGSRSLEEVRDSTVTPLGNNSSSDGDSFQMTENTDDEQRSISSPKQTFTLQDSEGNINPLNVLIAPFDPSWLEPTPPILRRALSAQYYYDDLHTQMATNPRDLFPRPQSQQGHIGFPSGQQPHYMSNGHQNFQSFGQGYNGHFDQPQQQQQQQQYQQQQQQQPQPQQQPFGAGVLQQPSRQGTNMPTPPLQNWPSQPTQQQQQTPYQPHTVFQPRQSRNKMFDVSGQSKHASLPARYQMPASHMQHFQNIDPTTAGHISTQGGSHGHGGMAMTSMADQTSQTLYSQPIVTQMPTLGPAAGYLPDTYSHEHQRALSNQLGQPLPPLAMPTHPTLGPDPRLNNNSNNSAYGMQGAIPDAERPERPVTRNTFYTNQSPATTAVMTKNNNGNNGPGTSQPIFYASPTPQEQNYAIGRGGGQHSQQSSMTYNHGRTTSLDGTSESFSTMLKSPAVPIPAKIPVRAKDAIFAQYTPRSVAWDGKDIQDSLHDDVGRRILSRYMLGTSRERNVREGFYIKEKSPLFADSKTIHQRQQQQQRRTNQQQRPPQPLRQNTMQQEGNDRVILKYMRSKREWEIDCAMMRYLTCQNPEVKLESQYLDYPQPQQHCQIVNPFVAGLYETFNHPLGTDYEHRFLSVVQWYPETLLDCINDRTASGGGLEVTLPVVRSLIECVEWIHSRKICHLNIKPTNFVRDPYASSSMSLLRGSGWKLIDFEAARVIGEEIVGRCTFSYAAPEILEGHSTATAVRARGSLDIWSLGLVIYEFLTDQPLFQTDEQAKERLLVSGGGTGRGVQQVRYYDSKHIDNAYHPLLDAMLTRDPERRLTASQILNMDLFKTPISPRPVPQDQLLRNNNIQSLRDLKETRLCNLRGGYMSGGSSHGGSESGMNGHGGSGDQHQLLEGIGRILDSPFDQVPRLFMLLPPMTHDLDPTQPFMATNLFQNKGRMRLVLLCEGLSGYGEDAHVTDHRGYVLHDPTAFVQDVGKLLLYLVAVAGTNNPGYETPGLDKPLTSTGTPLDNCQRWYPSLRSYYEILQSAIQRQLGGPAPSLNELRSLRGPTLKSLESWLARLVRKQSQIQQPLSTNIRRQPSTVAPSDTISHAGLPLGGSGYDDLSDHLEELGLKDILPPEVPEVTGPGGGLGYGGLYKMPVGTCGDRWICRGCVTKQMTMAAEAKCASPVGGHGHVRRGS</sequence>
<dbReference type="GO" id="GO:0005524">
    <property type="term" value="F:ATP binding"/>
    <property type="evidence" value="ECO:0007669"/>
    <property type="project" value="InterPro"/>
</dbReference>
<feature type="region of interest" description="Disordered" evidence="1">
    <location>
        <begin position="350"/>
        <end position="461"/>
    </location>
</feature>
<dbReference type="GO" id="GO:0004672">
    <property type="term" value="F:protein kinase activity"/>
    <property type="evidence" value="ECO:0007669"/>
    <property type="project" value="InterPro"/>
</dbReference>
<dbReference type="STRING" id="1314771.A0A197K2A0"/>
<dbReference type="Pfam" id="PF00069">
    <property type="entry name" value="Pkinase"/>
    <property type="match status" value="1"/>
</dbReference>